<accession>A0A914RAL2</accession>
<protein>
    <submittedName>
        <fullName evidence="2">Uncharacterized protein</fullName>
    </submittedName>
</protein>
<dbReference type="Proteomes" id="UP000887564">
    <property type="component" value="Unplaced"/>
</dbReference>
<keyword evidence="1" id="KW-1185">Reference proteome</keyword>
<sequence length="87" mass="9844">MTPKLWIISDHFSEDALIAVIIDCLLRRDGLIQQDGKLHSTSPPQKRSKTGILIDEFAATELCMKSLEHVKVDTSDEARQDGIDFYK</sequence>
<dbReference type="AlphaFoldDB" id="A0A914RAL2"/>
<evidence type="ECO:0000313" key="1">
    <source>
        <dbReference type="Proteomes" id="UP000887564"/>
    </source>
</evidence>
<proteinExistence type="predicted"/>
<dbReference type="WBParaSite" id="PEQ_0000331601-mRNA-1">
    <property type="protein sequence ID" value="PEQ_0000331601-mRNA-1"/>
    <property type="gene ID" value="PEQ_0000331601"/>
</dbReference>
<reference evidence="2" key="1">
    <citation type="submission" date="2022-11" db="UniProtKB">
        <authorList>
            <consortium name="WormBaseParasite"/>
        </authorList>
    </citation>
    <scope>IDENTIFICATION</scope>
</reference>
<evidence type="ECO:0000313" key="2">
    <source>
        <dbReference type="WBParaSite" id="PEQ_0000331601-mRNA-1"/>
    </source>
</evidence>
<organism evidence="1 2">
    <name type="scientific">Parascaris equorum</name>
    <name type="common">Equine roundworm</name>
    <dbReference type="NCBI Taxonomy" id="6256"/>
    <lineage>
        <taxon>Eukaryota</taxon>
        <taxon>Metazoa</taxon>
        <taxon>Ecdysozoa</taxon>
        <taxon>Nematoda</taxon>
        <taxon>Chromadorea</taxon>
        <taxon>Rhabditida</taxon>
        <taxon>Spirurina</taxon>
        <taxon>Ascaridomorpha</taxon>
        <taxon>Ascaridoidea</taxon>
        <taxon>Ascarididae</taxon>
        <taxon>Parascaris</taxon>
    </lineage>
</organism>
<name>A0A914RAL2_PAREQ</name>